<gene>
    <name evidence="1" type="ORF">CQY20_30215</name>
</gene>
<evidence type="ECO:0000313" key="1">
    <source>
        <dbReference type="EMBL" id="PEG33526.1"/>
    </source>
</evidence>
<accession>A0A2A7MPA9</accession>
<evidence type="ECO:0000313" key="2">
    <source>
        <dbReference type="Proteomes" id="UP000220914"/>
    </source>
</evidence>
<dbReference type="EMBL" id="PDCP01000106">
    <property type="protein sequence ID" value="PEG33526.1"/>
    <property type="molecule type" value="Genomic_DNA"/>
</dbReference>
<protein>
    <submittedName>
        <fullName evidence="1">Uncharacterized protein</fullName>
    </submittedName>
</protein>
<name>A0A2A7MPA9_MYCAG</name>
<dbReference type="Proteomes" id="UP000220914">
    <property type="component" value="Unassembled WGS sequence"/>
</dbReference>
<comment type="caution">
    <text evidence="1">The sequence shown here is derived from an EMBL/GenBank/DDBJ whole genome shotgun (WGS) entry which is preliminary data.</text>
</comment>
<dbReference type="AlphaFoldDB" id="A0A2A7MPA9"/>
<keyword evidence="2" id="KW-1185">Reference proteome</keyword>
<dbReference type="RefSeq" id="WP_133119169.1">
    <property type="nucleotide sequence ID" value="NZ_PDCP01000106.1"/>
</dbReference>
<dbReference type="OrthoDB" id="4775180at2"/>
<organism evidence="1 2">
    <name type="scientific">Mycolicibacterium agri</name>
    <name type="common">Mycobacterium agri</name>
    <dbReference type="NCBI Taxonomy" id="36811"/>
    <lineage>
        <taxon>Bacteria</taxon>
        <taxon>Bacillati</taxon>
        <taxon>Actinomycetota</taxon>
        <taxon>Actinomycetes</taxon>
        <taxon>Mycobacteriales</taxon>
        <taxon>Mycobacteriaceae</taxon>
        <taxon>Mycolicibacterium</taxon>
    </lineage>
</organism>
<reference evidence="1 2" key="1">
    <citation type="submission" date="2017-10" db="EMBL/GenBank/DDBJ databases">
        <title>The new phylogeny of genus Mycobacterium.</title>
        <authorList>
            <person name="Tortoli E."/>
            <person name="Trovato A."/>
            <person name="Cirillo D.M."/>
        </authorList>
    </citation>
    <scope>NUCLEOTIDE SEQUENCE [LARGE SCALE GENOMIC DNA]</scope>
    <source>
        <strain evidence="1 2">CCUG37673</strain>
    </source>
</reference>
<proteinExistence type="predicted"/>
<sequence>MGGVDDLPDDFAIALGRLLYLGGLVEMRLDRCLVPAGEELPRRGLSGARLVDELRKVETPGSLLIDITNGYEDMHEFRNHLDGMEAT</sequence>